<comment type="cofactor">
    <cofactor evidence="1">
        <name>[4Fe-4S] cluster</name>
        <dbReference type="ChEBI" id="CHEBI:49883"/>
    </cofactor>
</comment>
<dbReference type="SFLD" id="SFLDG01061">
    <property type="entry name" value="methylthiotransferase"/>
    <property type="match status" value="1"/>
</dbReference>
<evidence type="ECO:0000256" key="6">
    <source>
        <dbReference type="ARBA" id="ARBA00022691"/>
    </source>
</evidence>
<keyword evidence="4" id="KW-0004">4Fe-4S</keyword>
<feature type="domain" description="TRAM" evidence="12">
    <location>
        <begin position="374"/>
        <end position="438"/>
    </location>
</feature>
<evidence type="ECO:0000256" key="8">
    <source>
        <dbReference type="ARBA" id="ARBA00023004"/>
    </source>
</evidence>
<dbReference type="InterPro" id="IPR007197">
    <property type="entry name" value="rSAM"/>
</dbReference>
<dbReference type="CDD" id="cd01335">
    <property type="entry name" value="Radical_SAM"/>
    <property type="match status" value="1"/>
</dbReference>
<feature type="domain" description="Radical SAM core" evidence="14">
    <location>
        <begin position="141"/>
        <end position="371"/>
    </location>
</feature>
<proteinExistence type="predicted"/>
<dbReference type="InterPro" id="IPR006638">
    <property type="entry name" value="Elp3/MiaA/NifB-like_rSAM"/>
</dbReference>
<evidence type="ECO:0000256" key="7">
    <source>
        <dbReference type="ARBA" id="ARBA00022723"/>
    </source>
</evidence>
<dbReference type="InterPro" id="IPR058240">
    <property type="entry name" value="rSAM_sf"/>
</dbReference>
<reference evidence="15 16" key="1">
    <citation type="submission" date="2016-10" db="EMBL/GenBank/DDBJ databases">
        <authorList>
            <person name="de Groot N.N."/>
        </authorList>
    </citation>
    <scope>NUCLEOTIDE SEQUENCE [LARGE SCALE GENOMIC DNA]</scope>
    <source>
        <strain evidence="15 16">DSM 25584</strain>
    </source>
</reference>
<dbReference type="SMART" id="SM00729">
    <property type="entry name" value="Elp3"/>
    <property type="match status" value="1"/>
</dbReference>
<evidence type="ECO:0000313" key="15">
    <source>
        <dbReference type="EMBL" id="SDF52448.1"/>
    </source>
</evidence>
<dbReference type="GO" id="GO:0051539">
    <property type="term" value="F:4 iron, 4 sulfur cluster binding"/>
    <property type="evidence" value="ECO:0007669"/>
    <property type="project" value="UniProtKB-KW"/>
</dbReference>
<dbReference type="AlphaFoldDB" id="A0A1G7LSB9"/>
<keyword evidence="16" id="KW-1185">Reference proteome</keyword>
<dbReference type="PROSITE" id="PS50926">
    <property type="entry name" value="TRAM"/>
    <property type="match status" value="1"/>
</dbReference>
<evidence type="ECO:0000256" key="3">
    <source>
        <dbReference type="ARBA" id="ARBA00013273"/>
    </source>
</evidence>
<dbReference type="PROSITE" id="PS01278">
    <property type="entry name" value="MTTASE_RADICAL"/>
    <property type="match status" value="1"/>
</dbReference>
<dbReference type="SUPFAM" id="SSF102114">
    <property type="entry name" value="Radical SAM enzymes"/>
    <property type="match status" value="1"/>
</dbReference>
<dbReference type="NCBIfam" id="TIGR00089">
    <property type="entry name" value="MiaB/RimO family radical SAM methylthiotransferase"/>
    <property type="match status" value="1"/>
</dbReference>
<sequence length="440" mass="48216">MTTATPPETADAREDAQPEIVTFGCRLNAYESEVMLRHAREQGLGDAVIVNTCAVTGEAEKQARQAIRRAHRDHPDRRIVVAGCAAQLHPDQFADMPGVDRVLGNQAKLRPDSFAPEAPQRVVVDDIMEARETASHLVEAFETRTRAFVQIQQGCDHRCTFCIIPYARGNNRSVPIGELVRQVRGMVADGVREVVLTGVDITAYGDDLPGRPRLGQLCRRLLTNVPELPRLRLSSVDPAELDDEVFALLASEPRLMPHLHLSLQAGDDLILKRMKRRHSVANAERAVERARQCRSDVVFGADLIAGFPTEDAEAHARTLGTIERLGLTYLHVFPYDERPGTPAAKMPQVPKPTRKARARELREQGHAAVGRFLESCVGHEATVLLEETDGDGRLKGRTEHFAPVRVDPVHPDGGTSGGIVRVRLTGVADGHLTGEALAPA</sequence>
<evidence type="ECO:0000256" key="9">
    <source>
        <dbReference type="ARBA" id="ARBA00023014"/>
    </source>
</evidence>
<dbReference type="PANTHER" id="PTHR11918:SF45">
    <property type="entry name" value="THREONYLCARBAMOYLADENOSINE TRNA METHYLTHIOTRANSFERASE"/>
    <property type="match status" value="1"/>
</dbReference>
<evidence type="ECO:0000313" key="16">
    <source>
        <dbReference type="Proteomes" id="UP000199415"/>
    </source>
</evidence>
<comment type="catalytic activity">
    <reaction evidence="11">
        <text>N(6)-L-threonylcarbamoyladenosine(37) in tRNA + (sulfur carrier)-SH + AH2 + 2 S-adenosyl-L-methionine = 2-methylsulfanyl-N(6)-L-threonylcarbamoyladenosine(37) in tRNA + (sulfur carrier)-H + 5'-deoxyadenosine + L-methionine + A + S-adenosyl-L-homocysteine + 2 H(+)</text>
        <dbReference type="Rhea" id="RHEA:37075"/>
        <dbReference type="Rhea" id="RHEA-COMP:10163"/>
        <dbReference type="Rhea" id="RHEA-COMP:11092"/>
        <dbReference type="Rhea" id="RHEA-COMP:14737"/>
        <dbReference type="Rhea" id="RHEA-COMP:14739"/>
        <dbReference type="ChEBI" id="CHEBI:13193"/>
        <dbReference type="ChEBI" id="CHEBI:15378"/>
        <dbReference type="ChEBI" id="CHEBI:17319"/>
        <dbReference type="ChEBI" id="CHEBI:17499"/>
        <dbReference type="ChEBI" id="CHEBI:29917"/>
        <dbReference type="ChEBI" id="CHEBI:57844"/>
        <dbReference type="ChEBI" id="CHEBI:57856"/>
        <dbReference type="ChEBI" id="CHEBI:59789"/>
        <dbReference type="ChEBI" id="CHEBI:64428"/>
        <dbReference type="ChEBI" id="CHEBI:74418"/>
        <dbReference type="ChEBI" id="CHEBI:74420"/>
        <dbReference type="EC" id="2.8.4.5"/>
    </reaction>
</comment>
<dbReference type="InterPro" id="IPR020612">
    <property type="entry name" value="Methylthiotransferase_CS"/>
</dbReference>
<dbReference type="Gene3D" id="3.40.50.12160">
    <property type="entry name" value="Methylthiotransferase, N-terminal domain"/>
    <property type="match status" value="1"/>
</dbReference>
<dbReference type="PROSITE" id="PS51449">
    <property type="entry name" value="MTTASE_N"/>
    <property type="match status" value="1"/>
</dbReference>
<dbReference type="InterPro" id="IPR006467">
    <property type="entry name" value="MiaB-like_bact"/>
</dbReference>
<evidence type="ECO:0000256" key="1">
    <source>
        <dbReference type="ARBA" id="ARBA00001966"/>
    </source>
</evidence>
<evidence type="ECO:0000256" key="2">
    <source>
        <dbReference type="ARBA" id="ARBA00002399"/>
    </source>
</evidence>
<evidence type="ECO:0000256" key="5">
    <source>
        <dbReference type="ARBA" id="ARBA00022679"/>
    </source>
</evidence>
<keyword evidence="5 15" id="KW-0808">Transferase</keyword>
<accession>A0A1G7LSB9</accession>
<dbReference type="STRING" id="1082479.SAMN05216241_101359"/>
<dbReference type="Pfam" id="PF00919">
    <property type="entry name" value="UPF0004"/>
    <property type="match status" value="1"/>
</dbReference>
<dbReference type="SFLD" id="SFLDG01082">
    <property type="entry name" value="B12-binding_domain_containing"/>
    <property type="match status" value="1"/>
</dbReference>
<dbReference type="NCBIfam" id="TIGR01579">
    <property type="entry name" value="MiaB-like-C"/>
    <property type="match status" value="1"/>
</dbReference>
<dbReference type="Proteomes" id="UP000199415">
    <property type="component" value="Unassembled WGS sequence"/>
</dbReference>
<dbReference type="InterPro" id="IPR005839">
    <property type="entry name" value="Methylthiotransferase"/>
</dbReference>
<dbReference type="PANTHER" id="PTHR11918">
    <property type="entry name" value="RADICAL SAM PROTEINS"/>
    <property type="match status" value="1"/>
</dbReference>
<evidence type="ECO:0000256" key="10">
    <source>
        <dbReference type="ARBA" id="ARBA00031213"/>
    </source>
</evidence>
<dbReference type="InterPro" id="IPR013848">
    <property type="entry name" value="Methylthiotransferase_N"/>
</dbReference>
<evidence type="ECO:0000259" key="12">
    <source>
        <dbReference type="PROSITE" id="PS50926"/>
    </source>
</evidence>
<evidence type="ECO:0000259" key="13">
    <source>
        <dbReference type="PROSITE" id="PS51449"/>
    </source>
</evidence>
<keyword evidence="8" id="KW-0408">Iron</keyword>
<gene>
    <name evidence="15" type="ORF">SAMN05216241_101359</name>
</gene>
<dbReference type="GO" id="GO:0046872">
    <property type="term" value="F:metal ion binding"/>
    <property type="evidence" value="ECO:0007669"/>
    <property type="project" value="UniProtKB-KW"/>
</dbReference>
<keyword evidence="9" id="KW-0411">Iron-sulfur</keyword>
<keyword evidence="6" id="KW-0949">S-adenosyl-L-methionine</keyword>
<dbReference type="InterPro" id="IPR002792">
    <property type="entry name" value="TRAM_dom"/>
</dbReference>
<dbReference type="Gene3D" id="3.80.30.20">
    <property type="entry name" value="tm_1862 like domain"/>
    <property type="match status" value="1"/>
</dbReference>
<dbReference type="EMBL" id="FNCE01000001">
    <property type="protein sequence ID" value="SDF52448.1"/>
    <property type="molecule type" value="Genomic_DNA"/>
</dbReference>
<dbReference type="EC" id="2.8.4.5" evidence="3"/>
<feature type="domain" description="MTTase N-terminal" evidence="13">
    <location>
        <begin position="16"/>
        <end position="119"/>
    </location>
</feature>
<keyword evidence="7" id="KW-0479">Metal-binding</keyword>
<evidence type="ECO:0000256" key="4">
    <source>
        <dbReference type="ARBA" id="ARBA00022485"/>
    </source>
</evidence>
<evidence type="ECO:0000256" key="11">
    <source>
        <dbReference type="ARBA" id="ARBA00051661"/>
    </source>
</evidence>
<dbReference type="Pfam" id="PF04055">
    <property type="entry name" value="Radical_SAM"/>
    <property type="match status" value="1"/>
</dbReference>
<name>A0A1G7LSB9_9PROT</name>
<dbReference type="RefSeq" id="WP_090018387.1">
    <property type="nucleotide sequence ID" value="NZ_FNCE01000001.1"/>
</dbReference>
<evidence type="ECO:0000259" key="14">
    <source>
        <dbReference type="PROSITE" id="PS51918"/>
    </source>
</evidence>
<comment type="function">
    <text evidence="2">Catalyzes the methylthiolation of N6-threonylcarbamoyladenosine (t(6)A), leading to the formation of 2-methylthio-N6-threonylcarbamoyladenosine (ms(2)t(6)A) at position 37 in tRNAs that read codons beginning with adenine.</text>
</comment>
<protein>
    <recommendedName>
        <fullName evidence="3">tRNA (N(6)-L-threonylcarbamoyladenosine(37)-C(2))-methylthiotransferase</fullName>
        <ecNumber evidence="3">2.8.4.5</ecNumber>
    </recommendedName>
    <alternativeName>
        <fullName evidence="10">tRNA-t(6)A37 methylthiotransferase</fullName>
    </alternativeName>
</protein>
<organism evidence="15 16">
    <name type="scientific">Limimonas halophila</name>
    <dbReference type="NCBI Taxonomy" id="1082479"/>
    <lineage>
        <taxon>Bacteria</taxon>
        <taxon>Pseudomonadati</taxon>
        <taxon>Pseudomonadota</taxon>
        <taxon>Alphaproteobacteria</taxon>
        <taxon>Rhodospirillales</taxon>
        <taxon>Rhodovibrionaceae</taxon>
        <taxon>Limimonas</taxon>
    </lineage>
</organism>
<dbReference type="OrthoDB" id="9805215at2"/>
<dbReference type="InterPro" id="IPR023404">
    <property type="entry name" value="rSAM_horseshoe"/>
</dbReference>
<dbReference type="PROSITE" id="PS51918">
    <property type="entry name" value="RADICAL_SAM"/>
    <property type="match status" value="1"/>
</dbReference>
<dbReference type="SFLD" id="SFLDS00029">
    <property type="entry name" value="Radical_SAM"/>
    <property type="match status" value="1"/>
</dbReference>
<dbReference type="InterPro" id="IPR038135">
    <property type="entry name" value="Methylthiotransferase_N_sf"/>
</dbReference>
<dbReference type="GO" id="GO:0035598">
    <property type="term" value="F:tRNA (N(6)-L-threonylcarbamoyladenosine(37)-C(2))-methylthiotransferase activity"/>
    <property type="evidence" value="ECO:0007669"/>
    <property type="project" value="UniProtKB-EC"/>
</dbReference>